<feature type="region of interest" description="Disordered" evidence="1">
    <location>
        <begin position="549"/>
        <end position="598"/>
    </location>
</feature>
<evidence type="ECO:0000313" key="2">
    <source>
        <dbReference type="EMBL" id="PWI71587.1"/>
    </source>
</evidence>
<comment type="caution">
    <text evidence="2">The sequence shown here is derived from an EMBL/GenBank/DDBJ whole genome shotgun (WGS) entry which is preliminary data.</text>
</comment>
<dbReference type="EMBL" id="LCWV01000007">
    <property type="protein sequence ID" value="PWI71587.1"/>
    <property type="molecule type" value="Genomic_DNA"/>
</dbReference>
<dbReference type="Proteomes" id="UP000245956">
    <property type="component" value="Unassembled WGS sequence"/>
</dbReference>
<protein>
    <submittedName>
        <fullName evidence="2">Uncharacterized protein</fullName>
    </submittedName>
</protein>
<proteinExistence type="predicted"/>
<accession>A0A2U3EAR3</accession>
<reference evidence="2 3" key="1">
    <citation type="journal article" date="2016" name="Front. Microbiol.">
        <title>Genome and transcriptome sequences reveal the specific parasitism of the nematophagous Purpureocillium lilacinum 36-1.</title>
        <authorList>
            <person name="Xie J."/>
            <person name="Li S."/>
            <person name="Mo C."/>
            <person name="Xiao X."/>
            <person name="Peng D."/>
            <person name="Wang G."/>
            <person name="Xiao Y."/>
        </authorList>
    </citation>
    <scope>NUCLEOTIDE SEQUENCE [LARGE SCALE GENOMIC DNA]</scope>
    <source>
        <strain evidence="2 3">36-1</strain>
    </source>
</reference>
<organism evidence="2 3">
    <name type="scientific">Purpureocillium lilacinum</name>
    <name type="common">Paecilomyces lilacinus</name>
    <dbReference type="NCBI Taxonomy" id="33203"/>
    <lineage>
        <taxon>Eukaryota</taxon>
        <taxon>Fungi</taxon>
        <taxon>Dikarya</taxon>
        <taxon>Ascomycota</taxon>
        <taxon>Pezizomycotina</taxon>
        <taxon>Sordariomycetes</taxon>
        <taxon>Hypocreomycetidae</taxon>
        <taxon>Hypocreales</taxon>
        <taxon>Ophiocordycipitaceae</taxon>
        <taxon>Purpureocillium</taxon>
    </lineage>
</organism>
<feature type="region of interest" description="Disordered" evidence="1">
    <location>
        <begin position="387"/>
        <end position="413"/>
    </location>
</feature>
<feature type="compositionally biased region" description="Low complexity" evidence="1">
    <location>
        <begin position="387"/>
        <end position="400"/>
    </location>
</feature>
<evidence type="ECO:0000313" key="3">
    <source>
        <dbReference type="Proteomes" id="UP000245956"/>
    </source>
</evidence>
<dbReference type="AlphaFoldDB" id="A0A2U3EAR3"/>
<gene>
    <name evidence="2" type="ORF">PCL_11681</name>
</gene>
<feature type="region of interest" description="Disordered" evidence="1">
    <location>
        <begin position="117"/>
        <end position="148"/>
    </location>
</feature>
<sequence length="598" mass="63432">MVGRHTKKELAGAFGCRVHGDLGVALKNDGVPRRDVYVAEEERAWVRRVDCVRLRWNAWDAWREARGMSEEAALVVEASGWAGNWVSDGWGGRKRMEALQNRGGVGGAKFPLQVGGAGDDGTEGAPAAFGLDFSSTGKPGRPRRATGPKLAARVRASGAGAPPALAAQACPLLPTSEARRGQWGSLPRRPIPSTHHIIAQSSQRNSHANTAPKAWVGGCGTGSGLAGGWRLWGGQARARTSACSSLHGQGVPRSHSWRHVSPTALCSLLKTKDKPVVGIRARRPRRCISQVHLGSRLGIAASVALVCVPRLDCLRLLASADSTTMPRMQWKSQQLAAGIDSQREHQDSKGLLSTYHRGHTLRSADGTAPAEGLSDDACNFRARVPADSAAAPQASPAPFSHRQPQPRRGPLDRCLQLSNTDFAEREGSSTSATSPPEAIACQRRASLACIETQRAGPVLVLWLDGLVWWGRLIMRAMWLPAKADDYEDACNEGLASEPDGDLPPRGGSMTTPTMANARLDAAVEGDPQNPLRTVCLSLIRSDGAPVGPPALPLPAGGGSLSPPPSVRLPAARTGPARVSRHHQAPQAREPLVRGTIDA</sequence>
<name>A0A2U3EAR3_PURLI</name>
<evidence type="ECO:0000256" key="1">
    <source>
        <dbReference type="SAM" id="MobiDB-lite"/>
    </source>
</evidence>